<dbReference type="EMBL" id="CP069024">
    <property type="protein sequence ID" value="QRC92288.1"/>
    <property type="molecule type" value="Genomic_DNA"/>
</dbReference>
<evidence type="ECO:0000313" key="2">
    <source>
        <dbReference type="Proteomes" id="UP000663193"/>
    </source>
</evidence>
<protein>
    <submittedName>
        <fullName evidence="1">Uncharacterized protein</fullName>
    </submittedName>
</protein>
<evidence type="ECO:0000313" key="1">
    <source>
        <dbReference type="EMBL" id="QRC92288.1"/>
    </source>
</evidence>
<feature type="non-terminal residue" evidence="1">
    <location>
        <position position="1"/>
    </location>
</feature>
<name>A0A7U2ESM5_PHANO</name>
<keyword evidence="2" id="KW-1185">Reference proteome</keyword>
<organism evidence="1 2">
    <name type="scientific">Phaeosphaeria nodorum (strain SN15 / ATCC MYA-4574 / FGSC 10173)</name>
    <name type="common">Glume blotch fungus</name>
    <name type="synonym">Parastagonospora nodorum</name>
    <dbReference type="NCBI Taxonomy" id="321614"/>
    <lineage>
        <taxon>Eukaryota</taxon>
        <taxon>Fungi</taxon>
        <taxon>Dikarya</taxon>
        <taxon>Ascomycota</taxon>
        <taxon>Pezizomycotina</taxon>
        <taxon>Dothideomycetes</taxon>
        <taxon>Pleosporomycetidae</taxon>
        <taxon>Pleosporales</taxon>
        <taxon>Pleosporineae</taxon>
        <taxon>Phaeosphaeriaceae</taxon>
        <taxon>Parastagonospora</taxon>
    </lineage>
</organism>
<accession>A0A7U2ESM5</accession>
<reference evidence="2" key="1">
    <citation type="journal article" date="2021" name="BMC Genomics">
        <title>Chromosome-level genome assembly and manually-curated proteome of model necrotroph Parastagonospora nodorum Sn15 reveals a genome-wide trove of candidate effector homologs, and redundancy of virulence-related functions within an accessory chromosome.</title>
        <authorList>
            <person name="Bertazzoni S."/>
            <person name="Jones D.A.B."/>
            <person name="Phan H.T."/>
            <person name="Tan K.-C."/>
            <person name="Hane J.K."/>
        </authorList>
    </citation>
    <scope>NUCLEOTIDE SEQUENCE [LARGE SCALE GENOMIC DNA]</scope>
    <source>
        <strain evidence="2">SN15 / ATCC MYA-4574 / FGSC 10173)</strain>
    </source>
</reference>
<proteinExistence type="predicted"/>
<gene>
    <name evidence="1" type="ORF">JI435_024240</name>
</gene>
<dbReference type="VEuPathDB" id="FungiDB:JI435_024240"/>
<dbReference type="AlphaFoldDB" id="A0A7U2ESM5"/>
<dbReference type="Proteomes" id="UP000663193">
    <property type="component" value="Chromosome 2"/>
</dbReference>
<sequence>TPHASCAAKCLATNHNFLTTYQTTGLFFGISPTNCNPMFQRLTRCPPTRLLFVLIPTAGSRNTGIVVRSVVGGHRGMGLYICRKV</sequence>